<evidence type="ECO:0000313" key="1">
    <source>
        <dbReference type="EMBL" id="KAK7049723.1"/>
    </source>
</evidence>
<evidence type="ECO:0000313" key="2">
    <source>
        <dbReference type="Proteomes" id="UP001383192"/>
    </source>
</evidence>
<comment type="caution">
    <text evidence="1">The sequence shown here is derived from an EMBL/GenBank/DDBJ whole genome shotgun (WGS) entry which is preliminary data.</text>
</comment>
<dbReference type="Proteomes" id="UP001383192">
    <property type="component" value="Unassembled WGS sequence"/>
</dbReference>
<dbReference type="GO" id="GO:0016192">
    <property type="term" value="P:vesicle-mediated transport"/>
    <property type="evidence" value="ECO:0007669"/>
    <property type="project" value="InterPro"/>
</dbReference>
<organism evidence="1 2">
    <name type="scientific">Paramarasmius palmivorus</name>
    <dbReference type="NCBI Taxonomy" id="297713"/>
    <lineage>
        <taxon>Eukaryota</taxon>
        <taxon>Fungi</taxon>
        <taxon>Dikarya</taxon>
        <taxon>Basidiomycota</taxon>
        <taxon>Agaricomycotina</taxon>
        <taxon>Agaricomycetes</taxon>
        <taxon>Agaricomycetidae</taxon>
        <taxon>Agaricales</taxon>
        <taxon>Marasmiineae</taxon>
        <taxon>Marasmiaceae</taxon>
        <taxon>Paramarasmius</taxon>
    </lineage>
</organism>
<dbReference type="SUPFAM" id="SSF47661">
    <property type="entry name" value="t-snare proteins"/>
    <property type="match status" value="1"/>
</dbReference>
<dbReference type="EMBL" id="JAYKXP010000016">
    <property type="protein sequence ID" value="KAK7049723.1"/>
    <property type="molecule type" value="Genomic_DNA"/>
</dbReference>
<protein>
    <recommendedName>
        <fullName evidence="3">C2H2-type domain-containing protein</fullName>
    </recommendedName>
</protein>
<sequence length="473" mass="54817">MLGDLDNVIKEYTTLQNAVEQHVDGAESALEQWKIAKRAEVEARTNQVVKCRKWFIEAVKDYNDAREQRISKHKARIRSLLAREGFCTVDVDASEDEWMSINNSSLWPDWINYGYGRVQRITHSKWKKDRYQYIPLVERARDERLLRERQLLVEARKEVAYDVITNVKKATKPSLWPYWPPTSLIRDTIPVFQDLINSPSDKPITEQDCAEAIPLIQPFVDLWIAGMRKQYRGMIPHRTGTADTPTNVDVLSLATSVFSCDETFDCRHLLLSWEAVGTHNHRIEHDQRSSTQFNESGSEAVFSLLRVLGLDPSRTLAVDMDARNDRFLCLACPSHVKRRPVFNWREAVGHAFSEEHEQTRWYALPEKCASIIRKCETDTITTSDVWCCNHCPEHLESRVMRWYALNHVTKVHGIARPRPDIDYFYFPPSSGRPSRGLHMINIEAGGLYACMHCNLPRTSLLTNQQLRMHLKDK</sequence>
<accession>A0AAW0DBG5</accession>
<name>A0AAW0DBG5_9AGAR</name>
<dbReference type="AlphaFoldDB" id="A0AAW0DBG5"/>
<keyword evidence="2" id="KW-1185">Reference proteome</keyword>
<dbReference type="InterPro" id="IPR010989">
    <property type="entry name" value="SNARE"/>
</dbReference>
<dbReference type="GO" id="GO:0016020">
    <property type="term" value="C:membrane"/>
    <property type="evidence" value="ECO:0007669"/>
    <property type="project" value="InterPro"/>
</dbReference>
<reference evidence="1 2" key="1">
    <citation type="submission" date="2024-01" db="EMBL/GenBank/DDBJ databases">
        <title>A draft genome for a cacao thread blight-causing isolate of Paramarasmius palmivorus.</title>
        <authorList>
            <person name="Baruah I.K."/>
            <person name="Bukari Y."/>
            <person name="Amoako-Attah I."/>
            <person name="Meinhardt L.W."/>
            <person name="Bailey B.A."/>
            <person name="Cohen S.P."/>
        </authorList>
    </citation>
    <scope>NUCLEOTIDE SEQUENCE [LARGE SCALE GENOMIC DNA]</scope>
    <source>
        <strain evidence="1 2">GH-12</strain>
    </source>
</reference>
<gene>
    <name evidence="1" type="ORF">VNI00_005754</name>
</gene>
<evidence type="ECO:0008006" key="3">
    <source>
        <dbReference type="Google" id="ProtNLM"/>
    </source>
</evidence>
<proteinExistence type="predicted"/>